<gene>
    <name evidence="1" type="ORF">ECRASSUSDP1_LOCUS25842</name>
</gene>
<dbReference type="EMBL" id="CAMPGE010026642">
    <property type="protein sequence ID" value="CAI2384317.1"/>
    <property type="molecule type" value="Genomic_DNA"/>
</dbReference>
<evidence type="ECO:0000313" key="2">
    <source>
        <dbReference type="Proteomes" id="UP001295684"/>
    </source>
</evidence>
<dbReference type="Proteomes" id="UP001295684">
    <property type="component" value="Unassembled WGS sequence"/>
</dbReference>
<protein>
    <submittedName>
        <fullName evidence="1">Uncharacterized protein</fullName>
    </submittedName>
</protein>
<sequence length="51" mass="6694">MIWCVEIWIWYEIWGFRFFRDSFYFNLEMGKWIYLEKCRFEIIYSFDCKKL</sequence>
<reference evidence="1" key="1">
    <citation type="submission" date="2023-07" db="EMBL/GenBank/DDBJ databases">
        <authorList>
            <consortium name="AG Swart"/>
            <person name="Singh M."/>
            <person name="Singh A."/>
            <person name="Seah K."/>
            <person name="Emmerich C."/>
        </authorList>
    </citation>
    <scope>NUCLEOTIDE SEQUENCE</scope>
    <source>
        <strain evidence="1">DP1</strain>
    </source>
</reference>
<name>A0AAD1Y7G4_EUPCR</name>
<accession>A0AAD1Y7G4</accession>
<dbReference type="AlphaFoldDB" id="A0AAD1Y7G4"/>
<evidence type="ECO:0000313" key="1">
    <source>
        <dbReference type="EMBL" id="CAI2384317.1"/>
    </source>
</evidence>
<organism evidence="1 2">
    <name type="scientific">Euplotes crassus</name>
    <dbReference type="NCBI Taxonomy" id="5936"/>
    <lineage>
        <taxon>Eukaryota</taxon>
        <taxon>Sar</taxon>
        <taxon>Alveolata</taxon>
        <taxon>Ciliophora</taxon>
        <taxon>Intramacronucleata</taxon>
        <taxon>Spirotrichea</taxon>
        <taxon>Hypotrichia</taxon>
        <taxon>Euplotida</taxon>
        <taxon>Euplotidae</taxon>
        <taxon>Moneuplotes</taxon>
    </lineage>
</organism>
<keyword evidence="2" id="KW-1185">Reference proteome</keyword>
<comment type="caution">
    <text evidence="1">The sequence shown here is derived from an EMBL/GenBank/DDBJ whole genome shotgun (WGS) entry which is preliminary data.</text>
</comment>
<proteinExistence type="predicted"/>